<reference evidence="4 5" key="1">
    <citation type="submission" date="2017-06" db="EMBL/GenBank/DDBJ databases">
        <authorList>
            <person name="Kim H.J."/>
            <person name="Triplett B.A."/>
        </authorList>
    </citation>
    <scope>NUCLEOTIDE SEQUENCE [LARGE SCALE GENOMIC DNA]</scope>
    <source>
        <strain evidence="4 5">DSM 43151</strain>
    </source>
</reference>
<gene>
    <name evidence="4" type="ORF">SAMN06264365_109311</name>
</gene>
<dbReference type="EMBL" id="FZNR01000009">
    <property type="protein sequence ID" value="SNS08647.1"/>
    <property type="molecule type" value="Genomic_DNA"/>
</dbReference>
<dbReference type="SMART" id="SM00637">
    <property type="entry name" value="CBD_II"/>
    <property type="match status" value="1"/>
</dbReference>
<dbReference type="GO" id="GO:0004553">
    <property type="term" value="F:hydrolase activity, hydrolyzing O-glycosyl compounds"/>
    <property type="evidence" value="ECO:0007669"/>
    <property type="project" value="InterPro"/>
</dbReference>
<dbReference type="GO" id="GO:0030247">
    <property type="term" value="F:polysaccharide binding"/>
    <property type="evidence" value="ECO:0007669"/>
    <property type="project" value="UniProtKB-UniRule"/>
</dbReference>
<dbReference type="Pfam" id="PF00553">
    <property type="entry name" value="CBM_2"/>
    <property type="match status" value="1"/>
</dbReference>
<dbReference type="Gene3D" id="2.60.40.290">
    <property type="match status" value="1"/>
</dbReference>
<sequence>MSKSNHRDRQFFLARGMFSLAAAILIGLVVWIGVRAGGPASAGDDALMVQPATDLRAAESTTTPLEAESPSESATSSPSASVSASPSASASSSATPSASATSSATPKPSKTSASPKPTATKTTTTPPASNDLSVTCGFSSRWDDNFIASVTVTNNGTKAHNWKATVTYKPSSYSVTGGPWNAKPAAFNGNQIELVGTSSLSGKSSITAGFAGRKGAKGSAQPTGCSVVATAG</sequence>
<dbReference type="Proteomes" id="UP000198415">
    <property type="component" value="Unassembled WGS sequence"/>
</dbReference>
<evidence type="ECO:0000256" key="1">
    <source>
        <dbReference type="SAM" id="MobiDB-lite"/>
    </source>
</evidence>
<name>A0A239BKA4_9ACTN</name>
<dbReference type="AlphaFoldDB" id="A0A239BKA4"/>
<dbReference type="SUPFAM" id="SSF49384">
    <property type="entry name" value="Carbohydrate-binding domain"/>
    <property type="match status" value="1"/>
</dbReference>
<keyword evidence="2" id="KW-1133">Transmembrane helix</keyword>
<feature type="region of interest" description="Disordered" evidence="1">
    <location>
        <begin position="57"/>
        <end position="133"/>
    </location>
</feature>
<evidence type="ECO:0000313" key="4">
    <source>
        <dbReference type="EMBL" id="SNS08647.1"/>
    </source>
</evidence>
<evidence type="ECO:0000259" key="3">
    <source>
        <dbReference type="PROSITE" id="PS51173"/>
    </source>
</evidence>
<feature type="domain" description="CBM2" evidence="3">
    <location>
        <begin position="125"/>
        <end position="232"/>
    </location>
</feature>
<accession>A0A239BKA4</accession>
<organism evidence="4 5">
    <name type="scientific">Actinoplanes regularis</name>
    <dbReference type="NCBI Taxonomy" id="52697"/>
    <lineage>
        <taxon>Bacteria</taxon>
        <taxon>Bacillati</taxon>
        <taxon>Actinomycetota</taxon>
        <taxon>Actinomycetes</taxon>
        <taxon>Micromonosporales</taxon>
        <taxon>Micromonosporaceae</taxon>
        <taxon>Actinoplanes</taxon>
    </lineage>
</organism>
<keyword evidence="2" id="KW-0472">Membrane</keyword>
<feature type="transmembrane region" description="Helical" evidence="2">
    <location>
        <begin position="12"/>
        <end position="34"/>
    </location>
</feature>
<proteinExistence type="predicted"/>
<dbReference type="InterPro" id="IPR008965">
    <property type="entry name" value="CBM2/CBM3_carb-bd_dom_sf"/>
</dbReference>
<dbReference type="InterPro" id="IPR012291">
    <property type="entry name" value="CBM2_carb-bd_dom_sf"/>
</dbReference>
<dbReference type="InterPro" id="IPR001919">
    <property type="entry name" value="CBD2"/>
</dbReference>
<evidence type="ECO:0000313" key="5">
    <source>
        <dbReference type="Proteomes" id="UP000198415"/>
    </source>
</evidence>
<keyword evidence="5" id="KW-1185">Reference proteome</keyword>
<evidence type="ECO:0000256" key="2">
    <source>
        <dbReference type="SAM" id="Phobius"/>
    </source>
</evidence>
<dbReference type="OrthoDB" id="3297112at2"/>
<feature type="compositionally biased region" description="Low complexity" evidence="1">
    <location>
        <begin position="58"/>
        <end position="129"/>
    </location>
</feature>
<protein>
    <submittedName>
        <fullName evidence="4">Cellulose binding domain-containing protein</fullName>
    </submittedName>
</protein>
<keyword evidence="2" id="KW-0812">Transmembrane</keyword>
<dbReference type="GO" id="GO:0005975">
    <property type="term" value="P:carbohydrate metabolic process"/>
    <property type="evidence" value="ECO:0007669"/>
    <property type="project" value="InterPro"/>
</dbReference>
<dbReference type="PROSITE" id="PS51173">
    <property type="entry name" value="CBM2"/>
    <property type="match status" value="1"/>
</dbReference>